<gene>
    <name evidence="1" type="ORF">SAMN05661091_4066</name>
</gene>
<sequence length="102" mass="11649">MSYDHFTRPEPPKRLSQILDPTHPLCREDIIWVLHYVQKKVASKDPALLDLSKPRLLQSFNSYCEAAMLLLNSKAHFHADNDNIRACLLDIVHGLTDINPSS</sequence>
<keyword evidence="2" id="KW-1185">Reference proteome</keyword>
<dbReference type="EMBL" id="LT840184">
    <property type="protein sequence ID" value="SMF88022.1"/>
    <property type="molecule type" value="Genomic_DNA"/>
</dbReference>
<protein>
    <submittedName>
        <fullName evidence="1">Uncharacterized protein</fullName>
    </submittedName>
</protein>
<reference evidence="2" key="1">
    <citation type="submission" date="2017-04" db="EMBL/GenBank/DDBJ databases">
        <authorList>
            <person name="Varghese N."/>
            <person name="Submissions S."/>
        </authorList>
    </citation>
    <scope>NUCLEOTIDE SEQUENCE [LARGE SCALE GENOMIC DNA]</scope>
    <source>
        <strain evidence="2">N3/975</strain>
    </source>
</reference>
<accession>A0A1X7HJW1</accession>
<organism evidence="1 2">
    <name type="scientific">Paenibacillus uliginis N3/975</name>
    <dbReference type="NCBI Taxonomy" id="1313296"/>
    <lineage>
        <taxon>Bacteria</taxon>
        <taxon>Bacillati</taxon>
        <taxon>Bacillota</taxon>
        <taxon>Bacilli</taxon>
        <taxon>Bacillales</taxon>
        <taxon>Paenibacillaceae</taxon>
        <taxon>Paenibacillus</taxon>
    </lineage>
</organism>
<dbReference type="STRING" id="1313296.SAMN05661091_4066"/>
<evidence type="ECO:0000313" key="1">
    <source>
        <dbReference type="EMBL" id="SMF88022.1"/>
    </source>
</evidence>
<dbReference type="AlphaFoldDB" id="A0A1X7HJW1"/>
<proteinExistence type="predicted"/>
<name>A0A1X7HJW1_9BACL</name>
<dbReference type="RefSeq" id="WP_244562770.1">
    <property type="nucleotide sequence ID" value="NZ_LT840184.1"/>
</dbReference>
<evidence type="ECO:0000313" key="2">
    <source>
        <dbReference type="Proteomes" id="UP000192940"/>
    </source>
</evidence>
<dbReference type="Proteomes" id="UP000192940">
    <property type="component" value="Chromosome I"/>
</dbReference>